<dbReference type="GO" id="GO:0005384">
    <property type="term" value="F:manganese ion transmembrane transporter activity"/>
    <property type="evidence" value="ECO:0007669"/>
    <property type="project" value="InterPro"/>
</dbReference>
<feature type="transmembrane region" description="Helical" evidence="5">
    <location>
        <begin position="160"/>
        <end position="178"/>
    </location>
</feature>
<keyword evidence="7" id="KW-1185">Reference proteome</keyword>
<dbReference type="CDD" id="cd01059">
    <property type="entry name" value="CCC1_like"/>
    <property type="match status" value="1"/>
</dbReference>
<dbReference type="GO" id="GO:0012505">
    <property type="term" value="C:endomembrane system"/>
    <property type="evidence" value="ECO:0007669"/>
    <property type="project" value="UniProtKB-SubCell"/>
</dbReference>
<dbReference type="GO" id="GO:0030026">
    <property type="term" value="P:intracellular manganese ion homeostasis"/>
    <property type="evidence" value="ECO:0007669"/>
    <property type="project" value="InterPro"/>
</dbReference>
<evidence type="ECO:0000313" key="7">
    <source>
        <dbReference type="Proteomes" id="UP000244450"/>
    </source>
</evidence>
<evidence type="ECO:0000256" key="3">
    <source>
        <dbReference type="ARBA" id="ARBA00022989"/>
    </source>
</evidence>
<evidence type="ECO:0000256" key="5">
    <source>
        <dbReference type="SAM" id="Phobius"/>
    </source>
</evidence>
<evidence type="ECO:0000256" key="1">
    <source>
        <dbReference type="ARBA" id="ARBA00004127"/>
    </source>
</evidence>
<dbReference type="OrthoDB" id="667862at2"/>
<dbReference type="InterPro" id="IPR008217">
    <property type="entry name" value="Ccc1_fam"/>
</dbReference>
<feature type="transmembrane region" description="Helical" evidence="5">
    <location>
        <begin position="124"/>
        <end position="148"/>
    </location>
</feature>
<gene>
    <name evidence="6" type="ORF">DCC81_22800</name>
</gene>
<keyword evidence="2 5" id="KW-0812">Transmembrane</keyword>
<feature type="transmembrane region" description="Helical" evidence="5">
    <location>
        <begin position="190"/>
        <end position="212"/>
    </location>
</feature>
<dbReference type="EMBL" id="QCYK01000003">
    <property type="protein sequence ID" value="PUZ23227.1"/>
    <property type="molecule type" value="Genomic_DNA"/>
</dbReference>
<keyword evidence="3 5" id="KW-1133">Transmembrane helix</keyword>
<evidence type="ECO:0008006" key="8">
    <source>
        <dbReference type="Google" id="ProtNLM"/>
    </source>
</evidence>
<reference evidence="6 7" key="1">
    <citation type="submission" date="2018-04" db="EMBL/GenBank/DDBJ databases">
        <title>Chitinophaga fuyangensis sp. nov., isolated from soil in a chemical factory.</title>
        <authorList>
            <person name="Chen K."/>
        </authorList>
    </citation>
    <scope>NUCLEOTIDE SEQUENCE [LARGE SCALE GENOMIC DNA]</scope>
    <source>
        <strain evidence="6 7">LY-1</strain>
    </source>
</reference>
<evidence type="ECO:0000313" key="6">
    <source>
        <dbReference type="EMBL" id="PUZ23227.1"/>
    </source>
</evidence>
<evidence type="ECO:0000256" key="2">
    <source>
        <dbReference type="ARBA" id="ARBA00022692"/>
    </source>
</evidence>
<protein>
    <recommendedName>
        <fullName evidence="8">VIT family protein</fullName>
    </recommendedName>
</protein>
<dbReference type="RefSeq" id="WP_108688971.1">
    <property type="nucleotide sequence ID" value="NZ_QCYK01000003.1"/>
</dbReference>
<evidence type="ECO:0000256" key="4">
    <source>
        <dbReference type="ARBA" id="ARBA00023136"/>
    </source>
</evidence>
<name>A0A2T7BDS2_9BACT</name>
<sequence>MAIRKHAVRSTGWKTDLLVGFPDGLFLLYFTTQTLHNHLNIQRFYDIHLWVWLIFALLVGLSSFFSNRGAGDGHDDTMTDAERHKLRKLEISEQTIGDIQQGMADDAQKWEKTLEQEKVQQVPFFWGAAVRSAIATAFSFLLGGYLPLWPYLATENFTDAARQSTYILFLAVIVFSFIKSRLTQQKPVPVLVRTMLTATGIMLGSWLIGHFLPF</sequence>
<proteinExistence type="predicted"/>
<comment type="caution">
    <text evidence="6">The sequence shown here is derived from an EMBL/GenBank/DDBJ whole genome shotgun (WGS) entry which is preliminary data.</text>
</comment>
<accession>A0A2T7BDS2</accession>
<organism evidence="6 7">
    <name type="scientific">Chitinophaga parva</name>
    <dbReference type="NCBI Taxonomy" id="2169414"/>
    <lineage>
        <taxon>Bacteria</taxon>
        <taxon>Pseudomonadati</taxon>
        <taxon>Bacteroidota</taxon>
        <taxon>Chitinophagia</taxon>
        <taxon>Chitinophagales</taxon>
        <taxon>Chitinophagaceae</taxon>
        <taxon>Chitinophaga</taxon>
    </lineage>
</organism>
<dbReference type="AlphaFoldDB" id="A0A2T7BDS2"/>
<comment type="subcellular location">
    <subcellularLocation>
        <location evidence="1">Endomembrane system</location>
        <topology evidence="1">Multi-pass membrane protein</topology>
    </subcellularLocation>
</comment>
<feature type="transmembrane region" description="Helical" evidence="5">
    <location>
        <begin position="47"/>
        <end position="65"/>
    </location>
</feature>
<keyword evidence="4 5" id="KW-0472">Membrane</keyword>
<dbReference type="Pfam" id="PF01988">
    <property type="entry name" value="VIT1"/>
    <property type="match status" value="1"/>
</dbReference>
<dbReference type="Proteomes" id="UP000244450">
    <property type="component" value="Unassembled WGS sequence"/>
</dbReference>